<feature type="compositionally biased region" description="Low complexity" evidence="1">
    <location>
        <begin position="15"/>
        <end position="26"/>
    </location>
</feature>
<gene>
    <name evidence="2" type="ORF">NDU88_002838</name>
</gene>
<proteinExistence type="predicted"/>
<organism evidence="2 3">
    <name type="scientific">Pleurodeles waltl</name>
    <name type="common">Iberian ribbed newt</name>
    <dbReference type="NCBI Taxonomy" id="8319"/>
    <lineage>
        <taxon>Eukaryota</taxon>
        <taxon>Metazoa</taxon>
        <taxon>Chordata</taxon>
        <taxon>Craniata</taxon>
        <taxon>Vertebrata</taxon>
        <taxon>Euteleostomi</taxon>
        <taxon>Amphibia</taxon>
        <taxon>Batrachia</taxon>
        <taxon>Caudata</taxon>
        <taxon>Salamandroidea</taxon>
        <taxon>Salamandridae</taxon>
        <taxon>Pleurodelinae</taxon>
        <taxon>Pleurodeles</taxon>
    </lineage>
</organism>
<dbReference type="AlphaFoldDB" id="A0AAV7WTJ4"/>
<evidence type="ECO:0000313" key="2">
    <source>
        <dbReference type="EMBL" id="KAJ1215229.1"/>
    </source>
</evidence>
<reference evidence="2" key="1">
    <citation type="journal article" date="2022" name="bioRxiv">
        <title>Sequencing and chromosome-scale assembly of the giantPleurodeles waltlgenome.</title>
        <authorList>
            <person name="Brown T."/>
            <person name="Elewa A."/>
            <person name="Iarovenko S."/>
            <person name="Subramanian E."/>
            <person name="Araus A.J."/>
            <person name="Petzold A."/>
            <person name="Susuki M."/>
            <person name="Suzuki K.-i.T."/>
            <person name="Hayashi T."/>
            <person name="Toyoda A."/>
            <person name="Oliveira C."/>
            <person name="Osipova E."/>
            <person name="Leigh N.D."/>
            <person name="Simon A."/>
            <person name="Yun M.H."/>
        </authorList>
    </citation>
    <scope>NUCLEOTIDE SEQUENCE</scope>
    <source>
        <strain evidence="2">20211129_DDA</strain>
        <tissue evidence="2">Liver</tissue>
    </source>
</reference>
<accession>A0AAV7WTJ4</accession>
<feature type="region of interest" description="Disordered" evidence="1">
    <location>
        <begin position="116"/>
        <end position="135"/>
    </location>
</feature>
<evidence type="ECO:0000256" key="1">
    <source>
        <dbReference type="SAM" id="MobiDB-lite"/>
    </source>
</evidence>
<dbReference type="EMBL" id="JANPWB010000001">
    <property type="protein sequence ID" value="KAJ1215229.1"/>
    <property type="molecule type" value="Genomic_DNA"/>
</dbReference>
<evidence type="ECO:0000313" key="3">
    <source>
        <dbReference type="Proteomes" id="UP001066276"/>
    </source>
</evidence>
<name>A0AAV7WTJ4_PLEWA</name>
<feature type="region of interest" description="Disordered" evidence="1">
    <location>
        <begin position="1"/>
        <end position="63"/>
    </location>
</feature>
<comment type="caution">
    <text evidence="2">The sequence shown here is derived from an EMBL/GenBank/DDBJ whole genome shotgun (WGS) entry which is preliminary data.</text>
</comment>
<sequence>MQEHGEPHLRHRALQSRGSSSASNSRARLHPLSRALISEARRKSSGAPQQAPPRGPEVRDVERVPEALHGDLFSVFRCRRANRGSEVARLRPPVRPFFPKRLLAFKDSVGSVASGELRRQTGCSPRPPGSPRRFPRIAAARSSGLGRPSSFVAQPRPVQQNFYRYR</sequence>
<keyword evidence="3" id="KW-1185">Reference proteome</keyword>
<protein>
    <submittedName>
        <fullName evidence="2">Uncharacterized protein</fullName>
    </submittedName>
</protein>
<dbReference type="Proteomes" id="UP001066276">
    <property type="component" value="Chromosome 1_1"/>
</dbReference>